<evidence type="ECO:0000313" key="4">
    <source>
        <dbReference type="EMBL" id="KIL35479.1"/>
    </source>
</evidence>
<protein>
    <recommendedName>
        <fullName evidence="6">Tetratricopeptide repeat protein</fullName>
    </recommendedName>
</protein>
<dbReference type="InterPro" id="IPR051685">
    <property type="entry name" value="Ycf3/AcsC/BcsC/TPR_MFPF"/>
</dbReference>
<reference evidence="4 5" key="1">
    <citation type="submission" date="2014-12" db="EMBL/GenBank/DDBJ databases">
        <title>Draft genome sequence of Cohnella kolymensis strain B-2846.</title>
        <authorList>
            <person name="Karlyshev A.V."/>
            <person name="Kudryashova E.B."/>
        </authorList>
    </citation>
    <scope>NUCLEOTIDE SEQUENCE [LARGE SCALE GENOMIC DNA]</scope>
    <source>
        <strain evidence="4 5">VKM B-2846</strain>
    </source>
</reference>
<proteinExistence type="predicted"/>
<comment type="caution">
    <text evidence="4">The sequence shown here is derived from an EMBL/GenBank/DDBJ whole genome shotgun (WGS) entry which is preliminary data.</text>
</comment>
<evidence type="ECO:0000256" key="1">
    <source>
        <dbReference type="ARBA" id="ARBA00022737"/>
    </source>
</evidence>
<dbReference type="Gene3D" id="1.25.40.10">
    <property type="entry name" value="Tetratricopeptide repeat domain"/>
    <property type="match status" value="8"/>
</dbReference>
<dbReference type="PROSITE" id="PS50005">
    <property type="entry name" value="TPR"/>
    <property type="match status" value="7"/>
</dbReference>
<evidence type="ECO:0000256" key="3">
    <source>
        <dbReference type="PROSITE-ProRule" id="PRU00339"/>
    </source>
</evidence>
<feature type="repeat" description="TPR" evidence="3">
    <location>
        <begin position="494"/>
        <end position="527"/>
    </location>
</feature>
<dbReference type="SUPFAM" id="SSF48452">
    <property type="entry name" value="TPR-like"/>
    <property type="match status" value="3"/>
</dbReference>
<keyword evidence="1" id="KW-0677">Repeat</keyword>
<sequence>MSKNDLFRYEWLLRCENGRQDDFITEYHNGSRALDGFDYYLAHQSINAAKAICPDHPDLLILTARYAAANGDITEANRIYTALIEQDENDTFAHYYRGHLHFRLGNLDQANRDFGKAVVVQHDHVDVLFSLGKCGVSLGNYEAAIEHLNKLRGLLPQDHEVQNLLNSAHHFQLATLIERAAADPDDIDTKFKLAKAYIELNQSEESYNLLTEMEAQNRLSGKIYELLCISLYQQGKQELAYAKVNEALEAYPHDYDLIVFKAHVLDEFGHYEESVHCYDEAAELKPDAAFIYNNKAYVLNKMKKHNEALAAASKAISLEPGMSHAFKNKAEALLGLELYGECNEACEEALSLSPAFTEAIVVQMKLLTKVRQYEDVLNKFNKAAEYGLKDSRLYYQKANALYLMDRNAEAIEYCDLALELDERNADAYFCKGLCHYEANNYEEAIRCFNQAIEHNNGYADAYFYKVLAFKQLSNFDEALRTAEHAIALPVENRDKFYYTRGDIQYEQGNFQEAAVEYEKTIELNPLHAYAFYSIGCAYNQLANNREALGYLDRAIDLDPALVHAYVEKGTSHLRLQEYEKCVMQSRAALDLDPSYMVAHQNRAWALYYLDNNAVAEEQCLNALKIDGENLSLLFLKMVLLKDRDAVKEALIVSDRILELYPDDEDTKQQRAELMGKKLRNKIFKLFS</sequence>
<dbReference type="Pfam" id="PF13432">
    <property type="entry name" value="TPR_16"/>
    <property type="match status" value="3"/>
</dbReference>
<evidence type="ECO:0000256" key="2">
    <source>
        <dbReference type="ARBA" id="ARBA00022803"/>
    </source>
</evidence>
<dbReference type="Pfam" id="PF13181">
    <property type="entry name" value="TPR_8"/>
    <property type="match status" value="1"/>
</dbReference>
<dbReference type="EMBL" id="JXAL01000021">
    <property type="protein sequence ID" value="KIL35479.1"/>
    <property type="molecule type" value="Genomic_DNA"/>
</dbReference>
<dbReference type="PANTHER" id="PTHR44943:SF8">
    <property type="entry name" value="TPR REPEAT-CONTAINING PROTEIN MJ0263"/>
    <property type="match status" value="1"/>
</dbReference>
<evidence type="ECO:0008006" key="6">
    <source>
        <dbReference type="Google" id="ProtNLM"/>
    </source>
</evidence>
<feature type="repeat" description="TPR" evidence="3">
    <location>
        <begin position="562"/>
        <end position="595"/>
    </location>
</feature>
<evidence type="ECO:0000313" key="5">
    <source>
        <dbReference type="Proteomes" id="UP000054526"/>
    </source>
</evidence>
<dbReference type="Proteomes" id="UP000054526">
    <property type="component" value="Unassembled WGS sequence"/>
</dbReference>
<dbReference type="Pfam" id="PF00515">
    <property type="entry name" value="TPR_1"/>
    <property type="match status" value="1"/>
</dbReference>
<gene>
    <name evidence="4" type="ORF">SD71_13260</name>
</gene>
<dbReference type="PANTHER" id="PTHR44943">
    <property type="entry name" value="CELLULOSE SYNTHASE OPERON PROTEIN C"/>
    <property type="match status" value="1"/>
</dbReference>
<dbReference type="SMART" id="SM00028">
    <property type="entry name" value="TPR"/>
    <property type="match status" value="14"/>
</dbReference>
<keyword evidence="2 3" id="KW-0802">TPR repeat</keyword>
<feature type="repeat" description="TPR" evidence="3">
    <location>
        <begin position="289"/>
        <end position="322"/>
    </location>
</feature>
<keyword evidence="5" id="KW-1185">Reference proteome</keyword>
<feature type="repeat" description="TPR" evidence="3">
    <location>
        <begin position="125"/>
        <end position="158"/>
    </location>
</feature>
<organism evidence="4 5">
    <name type="scientific">Cohnella kolymensis</name>
    <dbReference type="NCBI Taxonomy" id="1590652"/>
    <lineage>
        <taxon>Bacteria</taxon>
        <taxon>Bacillati</taxon>
        <taxon>Bacillota</taxon>
        <taxon>Bacilli</taxon>
        <taxon>Bacillales</taxon>
        <taxon>Paenibacillaceae</taxon>
        <taxon>Cohnella</taxon>
    </lineage>
</organism>
<feature type="repeat" description="TPR" evidence="3">
    <location>
        <begin position="425"/>
        <end position="458"/>
    </location>
</feature>
<feature type="repeat" description="TPR" evidence="3">
    <location>
        <begin position="91"/>
        <end position="124"/>
    </location>
</feature>
<accession>A0ABR5A373</accession>
<name>A0ABR5A373_9BACL</name>
<dbReference type="InterPro" id="IPR019734">
    <property type="entry name" value="TPR_rpt"/>
</dbReference>
<dbReference type="PROSITE" id="PS50293">
    <property type="entry name" value="TPR_REGION"/>
    <property type="match status" value="1"/>
</dbReference>
<feature type="repeat" description="TPR" evidence="3">
    <location>
        <begin position="528"/>
        <end position="561"/>
    </location>
</feature>
<dbReference type="RefSeq" id="WP_041063957.1">
    <property type="nucleotide sequence ID" value="NZ_JXAL01000021.1"/>
</dbReference>
<dbReference type="InterPro" id="IPR011990">
    <property type="entry name" value="TPR-like_helical_dom_sf"/>
</dbReference>